<dbReference type="OrthoDB" id="5103002at2759"/>
<dbReference type="GeneID" id="43666165"/>
<keyword evidence="2" id="KW-1185">Reference proteome</keyword>
<dbReference type="EMBL" id="ML736756">
    <property type="protein sequence ID" value="KAE8406040.1"/>
    <property type="molecule type" value="Genomic_DNA"/>
</dbReference>
<dbReference type="RefSeq" id="XP_031943359.1">
    <property type="nucleotide sequence ID" value="XM_032081474.1"/>
</dbReference>
<dbReference type="AlphaFoldDB" id="A0A5N7DHX7"/>
<accession>A0A5N7DHX7</accession>
<organism evidence="1 2">
    <name type="scientific">Aspergillus pseudonomiae</name>
    <dbReference type="NCBI Taxonomy" id="1506151"/>
    <lineage>
        <taxon>Eukaryota</taxon>
        <taxon>Fungi</taxon>
        <taxon>Dikarya</taxon>
        <taxon>Ascomycota</taxon>
        <taxon>Pezizomycotina</taxon>
        <taxon>Eurotiomycetes</taxon>
        <taxon>Eurotiomycetidae</taxon>
        <taxon>Eurotiales</taxon>
        <taxon>Aspergillaceae</taxon>
        <taxon>Aspergillus</taxon>
        <taxon>Aspergillus subgen. Circumdati</taxon>
    </lineage>
</organism>
<sequence>MPIDSIFAPFSKSNLTVASWPRSVARANGVPLFLSRCSIVAPFASKSLTVASCPFNAAHDSGV</sequence>
<evidence type="ECO:0000313" key="1">
    <source>
        <dbReference type="EMBL" id="KAE8406040.1"/>
    </source>
</evidence>
<name>A0A5N7DHX7_9EURO</name>
<evidence type="ECO:0000313" key="2">
    <source>
        <dbReference type="Proteomes" id="UP000325579"/>
    </source>
</evidence>
<protein>
    <submittedName>
        <fullName evidence="1">Uncharacterized protein</fullName>
    </submittedName>
</protein>
<proteinExistence type="predicted"/>
<reference evidence="1 2" key="1">
    <citation type="submission" date="2019-04" db="EMBL/GenBank/DDBJ databases">
        <authorList>
            <consortium name="DOE Joint Genome Institute"/>
            <person name="Mondo S."/>
            <person name="Kjaerbolling I."/>
            <person name="Vesth T."/>
            <person name="Frisvad J.C."/>
            <person name="Nybo J.L."/>
            <person name="Theobald S."/>
            <person name="Kildgaard S."/>
            <person name="Isbrandt T."/>
            <person name="Kuo A."/>
            <person name="Sato A."/>
            <person name="Lyhne E.K."/>
            <person name="Kogle M.E."/>
            <person name="Wiebenga A."/>
            <person name="Kun R.S."/>
            <person name="Lubbers R.J."/>
            <person name="Makela M.R."/>
            <person name="Barry K."/>
            <person name="Chovatia M."/>
            <person name="Clum A."/>
            <person name="Daum C."/>
            <person name="Haridas S."/>
            <person name="He G."/>
            <person name="LaButti K."/>
            <person name="Lipzen A."/>
            <person name="Riley R."/>
            <person name="Salamov A."/>
            <person name="Simmons B.A."/>
            <person name="Magnuson J.K."/>
            <person name="Henrissat B."/>
            <person name="Mortensen U.H."/>
            <person name="Larsen T.O."/>
            <person name="Devries R.P."/>
            <person name="Grigoriev I.V."/>
            <person name="Machida M."/>
            <person name="Baker S.E."/>
            <person name="Andersen M.R."/>
            <person name="Cantor M.N."/>
            <person name="Hua S.X."/>
        </authorList>
    </citation>
    <scope>NUCLEOTIDE SEQUENCE [LARGE SCALE GENOMIC DNA]</scope>
    <source>
        <strain evidence="1 2">CBS 119388</strain>
    </source>
</reference>
<gene>
    <name evidence="1" type="ORF">BDV37DRAFT_243873</name>
</gene>
<dbReference type="Proteomes" id="UP000325579">
    <property type="component" value="Unassembled WGS sequence"/>
</dbReference>